<name>A0A7S4AV93_9STRA</name>
<feature type="compositionally biased region" description="Basic residues" evidence="5">
    <location>
        <begin position="586"/>
        <end position="598"/>
    </location>
</feature>
<evidence type="ECO:0000256" key="1">
    <source>
        <dbReference type="ARBA" id="ARBA00022723"/>
    </source>
</evidence>
<keyword evidence="1" id="KW-0479">Metal-binding</keyword>
<evidence type="ECO:0000256" key="5">
    <source>
        <dbReference type="SAM" id="MobiDB-lite"/>
    </source>
</evidence>
<dbReference type="InterPro" id="IPR013083">
    <property type="entry name" value="Znf_RING/FYVE/PHD"/>
</dbReference>
<dbReference type="Gene3D" id="3.30.40.10">
    <property type="entry name" value="Zinc/RING finger domain, C3HC4 (zinc finger)"/>
    <property type="match status" value="1"/>
</dbReference>
<proteinExistence type="predicted"/>
<sequence>MSSNSRADDTVFEKEQEDFPCDREVSSEVGRNENGDVIASAPLKSLPVKDKRGHHCEQSDPSTNQSIDTCPICFNPTKEFVSGSCRHSLCAECMELVLNANAAVERWPPPAAADTHLSAPTLGRCPICRSTLSLFDIVNSKTLEHMYPPDTESWKPQEEKDQHDQQQHPVGDIANNVLSSVTQSLASSLIVSTRTHPLENAVYIPYRGRPGELSFHWDWKRLKPHDKEDKITPLPFLNLTLAIQRRPQFWRLEDQTIAPRITFMEEGCHFHEPSRTFHGTVLWPVPLKGSYEWDIILGFSKDYRFISSGRIHHKRGRILKQGDTPKTYTNEERELCKYPMDGRWTVVWKNQLGEEQRNEIHVINNEFKQSRWSFYFNFQDPSRVFVQWPRSKHRQTIVAGVDLIQQPLGPPTGHRIQWETSDPNAPDLVWIRQTIGPVPTEKVHHYGMGENKFFYQRLHAEMRDSIPKYNGSSVWGNVFTKRMCIGSASYHFLSPTDSYISYRHPACRDLPPMDDGSPLPMRVNFHNIEWIQGERKLTASIEWEEDFGTSWNDNVRWKLTMYFDAEFMIILKGGIQVEWSREYRARPRPPRPQPRHRPAPVPVYVPPSTPEENKETEEDRNEEWIVSGFGHDQIYVNAASLERYRTEEGRSRGDGLDFLREETDDNEVDYQAIAELHHKRLEKEGATKRSIGFLSHLFELAAENPNTNPIDFLL</sequence>
<dbReference type="GO" id="GO:0008270">
    <property type="term" value="F:zinc ion binding"/>
    <property type="evidence" value="ECO:0007669"/>
    <property type="project" value="UniProtKB-KW"/>
</dbReference>
<dbReference type="Pfam" id="PF00097">
    <property type="entry name" value="zf-C3HC4"/>
    <property type="match status" value="1"/>
</dbReference>
<gene>
    <name evidence="7" type="ORF">PAUS00366_LOCUS20833</name>
</gene>
<dbReference type="InterPro" id="IPR017907">
    <property type="entry name" value="Znf_RING_CS"/>
</dbReference>
<feature type="compositionally biased region" description="Pro residues" evidence="5">
    <location>
        <begin position="599"/>
        <end position="609"/>
    </location>
</feature>
<reference evidence="7" key="1">
    <citation type="submission" date="2021-01" db="EMBL/GenBank/DDBJ databases">
        <authorList>
            <person name="Corre E."/>
            <person name="Pelletier E."/>
            <person name="Niang G."/>
            <person name="Scheremetjew M."/>
            <person name="Finn R."/>
            <person name="Kale V."/>
            <person name="Holt S."/>
            <person name="Cochrane G."/>
            <person name="Meng A."/>
            <person name="Brown T."/>
            <person name="Cohen L."/>
        </authorList>
    </citation>
    <scope>NUCLEOTIDE SEQUENCE</scope>
    <source>
        <strain evidence="7">10249 10 AB</strain>
    </source>
</reference>
<dbReference type="SUPFAM" id="SSF57850">
    <property type="entry name" value="RING/U-box"/>
    <property type="match status" value="1"/>
</dbReference>
<feature type="compositionally biased region" description="Basic and acidic residues" evidence="5">
    <location>
        <begin position="1"/>
        <end position="14"/>
    </location>
</feature>
<evidence type="ECO:0000256" key="2">
    <source>
        <dbReference type="ARBA" id="ARBA00022771"/>
    </source>
</evidence>
<feature type="region of interest" description="Disordered" evidence="5">
    <location>
        <begin position="1"/>
        <end position="42"/>
    </location>
</feature>
<accession>A0A7S4AV93</accession>
<dbReference type="PROSITE" id="PS00518">
    <property type="entry name" value="ZF_RING_1"/>
    <property type="match status" value="1"/>
</dbReference>
<feature type="region of interest" description="Disordered" evidence="5">
    <location>
        <begin position="147"/>
        <end position="167"/>
    </location>
</feature>
<evidence type="ECO:0000259" key="6">
    <source>
        <dbReference type="PROSITE" id="PS50089"/>
    </source>
</evidence>
<evidence type="ECO:0000256" key="3">
    <source>
        <dbReference type="ARBA" id="ARBA00022833"/>
    </source>
</evidence>
<dbReference type="InterPro" id="IPR018957">
    <property type="entry name" value="Znf_C3HC4_RING-type"/>
</dbReference>
<feature type="compositionally biased region" description="Basic and acidic residues" evidence="5">
    <location>
        <begin position="152"/>
        <end position="166"/>
    </location>
</feature>
<dbReference type="PROSITE" id="PS50089">
    <property type="entry name" value="ZF_RING_2"/>
    <property type="match status" value="1"/>
</dbReference>
<protein>
    <recommendedName>
        <fullName evidence="6">RING-type domain-containing protein</fullName>
    </recommendedName>
</protein>
<dbReference type="SMART" id="SM00184">
    <property type="entry name" value="RING"/>
    <property type="match status" value="1"/>
</dbReference>
<organism evidence="7">
    <name type="scientific">Pseudo-nitzschia australis</name>
    <dbReference type="NCBI Taxonomy" id="44445"/>
    <lineage>
        <taxon>Eukaryota</taxon>
        <taxon>Sar</taxon>
        <taxon>Stramenopiles</taxon>
        <taxon>Ochrophyta</taxon>
        <taxon>Bacillariophyta</taxon>
        <taxon>Bacillariophyceae</taxon>
        <taxon>Bacillariophycidae</taxon>
        <taxon>Bacillariales</taxon>
        <taxon>Bacillariaceae</taxon>
        <taxon>Pseudo-nitzschia</taxon>
    </lineage>
</organism>
<keyword evidence="3" id="KW-0862">Zinc</keyword>
<dbReference type="EMBL" id="HBIX01031458">
    <property type="protein sequence ID" value="CAE0728049.1"/>
    <property type="molecule type" value="Transcribed_RNA"/>
</dbReference>
<keyword evidence="2 4" id="KW-0863">Zinc-finger</keyword>
<dbReference type="AlphaFoldDB" id="A0A7S4AV93"/>
<feature type="region of interest" description="Disordered" evidence="5">
    <location>
        <begin position="585"/>
        <end position="619"/>
    </location>
</feature>
<evidence type="ECO:0000256" key="4">
    <source>
        <dbReference type="PROSITE-ProRule" id="PRU00175"/>
    </source>
</evidence>
<feature type="compositionally biased region" description="Basic and acidic residues" evidence="5">
    <location>
        <begin position="20"/>
        <end position="34"/>
    </location>
</feature>
<feature type="domain" description="RING-type" evidence="6">
    <location>
        <begin position="70"/>
        <end position="129"/>
    </location>
</feature>
<evidence type="ECO:0000313" key="7">
    <source>
        <dbReference type="EMBL" id="CAE0728049.1"/>
    </source>
</evidence>
<dbReference type="InterPro" id="IPR001841">
    <property type="entry name" value="Znf_RING"/>
</dbReference>